<dbReference type="EMBL" id="PRLK01000007">
    <property type="protein sequence ID" value="RYC72486.1"/>
    <property type="molecule type" value="Genomic_DNA"/>
</dbReference>
<organism evidence="4 5">
    <name type="scientific">Candidatus Nanogingivalis gingivitcus</name>
    <dbReference type="NCBI Taxonomy" id="2171992"/>
    <lineage>
        <taxon>Bacteria</taxon>
        <taxon>Candidatus Saccharimonadota</taxon>
        <taxon>Candidatus Nanosyncoccalia</taxon>
        <taxon>Candidatus Nanogingivales</taxon>
        <taxon>Candidatus Nanogingivalaceae</taxon>
        <taxon>Candidatus Nanogingivalis</taxon>
    </lineage>
</organism>
<dbReference type="InterPro" id="IPR035484">
    <property type="entry name" value="SIS_PGI/PMI_1"/>
</dbReference>
<sequence length="347" mass="39529">MLDNLNMIVQRDPENALRVASEQWKQILFSADILNPEHDGREIKNIIIAGMGGSALAGLIIKKWLEDDLLLPIEIVRSYNLPRYANHNSLVIVNSYSGNTEEAISMLEDAIKRGCQIGTVSSQGKIETISNNKSIAYVKLPPNLQPRMAVIYNFRALTKLLLNFNIIDDYKHHEIEKYVNFIKKESVSWGASIKTENNLAKQIALYSAGRNALFLSSNLFSPVAYKWKISWNENAKNVSFWNEYPEFNHNEFIGWSSQPTEKLFAIFNLKSKLDNPRINKRFEISDKLLLGKRPKTHNIILKGESLLEQVLWGSILADFASIYLAILNNNDPTPVELIEKLKIELAK</sequence>
<name>A0ABY0FHN2_9BACT</name>
<evidence type="ECO:0000313" key="4">
    <source>
        <dbReference type="EMBL" id="RYC72486.1"/>
    </source>
</evidence>
<keyword evidence="2" id="KW-0413">Isomerase</keyword>
<dbReference type="CDD" id="cd05637">
    <property type="entry name" value="SIS_PGI_PMI_2"/>
    <property type="match status" value="1"/>
</dbReference>
<feature type="domain" description="SIS" evidence="3">
    <location>
        <begin position="29"/>
        <end position="177"/>
    </location>
</feature>
<evidence type="ECO:0000313" key="5">
    <source>
        <dbReference type="Proteomes" id="UP001190925"/>
    </source>
</evidence>
<comment type="similarity">
    <text evidence="1">Belongs to the PGI/PMI family.</text>
</comment>
<proteinExistence type="inferred from homology"/>
<evidence type="ECO:0000259" key="3">
    <source>
        <dbReference type="PROSITE" id="PS51464"/>
    </source>
</evidence>
<evidence type="ECO:0000256" key="2">
    <source>
        <dbReference type="ARBA" id="ARBA00023235"/>
    </source>
</evidence>
<comment type="caution">
    <text evidence="4">The sequence shown here is derived from an EMBL/GenBank/DDBJ whole genome shotgun (WGS) entry which is preliminary data.</text>
</comment>
<accession>A0ABY0FHN2</accession>
<dbReference type="Proteomes" id="UP001190925">
    <property type="component" value="Unassembled WGS sequence"/>
</dbReference>
<evidence type="ECO:0000256" key="1">
    <source>
        <dbReference type="ARBA" id="ARBA00010523"/>
    </source>
</evidence>
<dbReference type="CDD" id="cd05017">
    <property type="entry name" value="SIS_PGI_PMI_1"/>
    <property type="match status" value="1"/>
</dbReference>
<dbReference type="Gene3D" id="3.40.50.10490">
    <property type="entry name" value="Glucose-6-phosphate isomerase like protein, domain 1"/>
    <property type="match status" value="2"/>
</dbReference>
<reference evidence="4 5" key="1">
    <citation type="journal article" date="2018" name="bioRxiv">
        <title>Evidence of independent acquisition and adaption of ultra-small bacteria to human hosts across the highly diverse yet reduced genomes of the phylum Saccharibacteria.</title>
        <authorList>
            <person name="McLean J.S."/>
            <person name="Bor B."/>
            <person name="To T.T."/>
            <person name="Liu Q."/>
            <person name="Kearns K.A."/>
            <person name="Solden L.M."/>
            <person name="Wrighton K.C."/>
            <person name="He X."/>
            <person name="Shi W."/>
        </authorList>
    </citation>
    <scope>NUCLEOTIDE SEQUENCE [LARGE SCALE GENOMIC DNA]</scope>
    <source>
        <strain evidence="4 5">TM7_CMJM_G6_1_HOT_870</strain>
    </source>
</reference>
<dbReference type="RefSeq" id="WP_129718906.1">
    <property type="nucleotide sequence ID" value="NZ_PRLK01000007.1"/>
</dbReference>
<dbReference type="Pfam" id="PF10432">
    <property type="entry name" value="bact-PGI_C"/>
    <property type="match status" value="1"/>
</dbReference>
<dbReference type="InterPro" id="IPR046348">
    <property type="entry name" value="SIS_dom_sf"/>
</dbReference>
<dbReference type="InterPro" id="IPR001347">
    <property type="entry name" value="SIS_dom"/>
</dbReference>
<dbReference type="SUPFAM" id="SSF53697">
    <property type="entry name" value="SIS domain"/>
    <property type="match status" value="1"/>
</dbReference>
<keyword evidence="5" id="KW-1185">Reference proteome</keyword>
<dbReference type="PROSITE" id="PS51464">
    <property type="entry name" value="SIS"/>
    <property type="match status" value="1"/>
</dbReference>
<gene>
    <name evidence="4" type="ORF">G6CMJM_00511</name>
</gene>
<dbReference type="InterPro" id="IPR019490">
    <property type="entry name" value="Glu6P/Mann6P_isomerase_C"/>
</dbReference>
<protein>
    <recommendedName>
        <fullName evidence="3">SIS domain-containing protein</fullName>
    </recommendedName>
</protein>
<reference evidence="4 5" key="2">
    <citation type="journal article" date="2020" name="Cell Rep.">
        <title>Acquisition and Adaptation of Ultra-small Parasitic Reduced Genome Bacteria to Mammalian Hosts.</title>
        <authorList>
            <person name="McLean J.S."/>
            <person name="Bor B."/>
            <person name="Kerns K.A."/>
            <person name="Liu Q."/>
            <person name="To T.T."/>
            <person name="Solden L."/>
            <person name="Hendrickson E.L."/>
            <person name="Wrighton K."/>
            <person name="Shi W."/>
            <person name="He X."/>
        </authorList>
    </citation>
    <scope>NUCLEOTIDE SEQUENCE [LARGE SCALE GENOMIC DNA]</scope>
    <source>
        <strain evidence="4 5">TM7_CMJM_G6_1_HOT_870</strain>
    </source>
</reference>